<dbReference type="OrthoDB" id="7874401at2"/>
<organism evidence="2 3">
    <name type="scientific">Limimaricola hongkongensis DSM 17492</name>
    <dbReference type="NCBI Taxonomy" id="1122180"/>
    <lineage>
        <taxon>Bacteria</taxon>
        <taxon>Pseudomonadati</taxon>
        <taxon>Pseudomonadota</taxon>
        <taxon>Alphaproteobacteria</taxon>
        <taxon>Rhodobacterales</taxon>
        <taxon>Paracoccaceae</taxon>
        <taxon>Limimaricola</taxon>
    </lineage>
</organism>
<proteinExistence type="predicted"/>
<dbReference type="RefSeq" id="WP_017928916.1">
    <property type="nucleotide sequence ID" value="NZ_KB822999.1"/>
</dbReference>
<comment type="caution">
    <text evidence="2">The sequence shown here is derived from an EMBL/GenBank/DDBJ whole genome shotgun (WGS) entry which is preliminary data.</text>
</comment>
<protein>
    <submittedName>
        <fullName evidence="2">Uncharacterized protein</fullName>
    </submittedName>
</protein>
<feature type="transmembrane region" description="Helical" evidence="1">
    <location>
        <begin position="32"/>
        <end position="54"/>
    </location>
</feature>
<accession>A0A017HES6</accession>
<gene>
    <name evidence="2" type="ORF">Lokhon_01434</name>
</gene>
<keyword evidence="3" id="KW-1185">Reference proteome</keyword>
<dbReference type="EMBL" id="APGJ01000004">
    <property type="protein sequence ID" value="EYD72633.1"/>
    <property type="molecule type" value="Genomic_DNA"/>
</dbReference>
<reference evidence="2 3" key="1">
    <citation type="submission" date="2013-03" db="EMBL/GenBank/DDBJ databases">
        <authorList>
            <person name="Fiebig A."/>
            <person name="Goeker M."/>
            <person name="Klenk H.-P.P."/>
        </authorList>
    </citation>
    <scope>NUCLEOTIDE SEQUENCE [LARGE SCALE GENOMIC DNA]</scope>
    <source>
        <strain evidence="2 3">DSM 17492</strain>
    </source>
</reference>
<evidence type="ECO:0000313" key="3">
    <source>
        <dbReference type="Proteomes" id="UP000025047"/>
    </source>
</evidence>
<name>A0A017HES6_9RHOB</name>
<sequence length="67" mass="6917">MGTIFILAGSMLGFIAAVFLVGFGNLPLLAGLAIWIASGPVAALMFTAIIMPLSRAVRHAGPIRHLA</sequence>
<evidence type="ECO:0000256" key="1">
    <source>
        <dbReference type="SAM" id="Phobius"/>
    </source>
</evidence>
<keyword evidence="1" id="KW-1133">Transmembrane helix</keyword>
<dbReference type="eggNOG" id="ENOG50301A7">
    <property type="taxonomic scope" value="Bacteria"/>
</dbReference>
<evidence type="ECO:0000313" key="2">
    <source>
        <dbReference type="EMBL" id="EYD72633.1"/>
    </source>
</evidence>
<feature type="transmembrane region" description="Helical" evidence="1">
    <location>
        <begin position="5"/>
        <end position="26"/>
    </location>
</feature>
<dbReference type="AlphaFoldDB" id="A0A017HES6"/>
<keyword evidence="1" id="KW-0472">Membrane</keyword>
<dbReference type="Proteomes" id="UP000025047">
    <property type="component" value="Unassembled WGS sequence"/>
</dbReference>
<dbReference type="HOGENOM" id="CLU_2807279_0_0_5"/>
<keyword evidence="1" id="KW-0812">Transmembrane</keyword>
<dbReference type="PATRIC" id="fig|1122180.6.peg.1417"/>